<feature type="compositionally biased region" description="Pro residues" evidence="1">
    <location>
        <begin position="37"/>
        <end position="47"/>
    </location>
</feature>
<feature type="region of interest" description="Disordered" evidence="1">
    <location>
        <begin position="32"/>
        <end position="71"/>
    </location>
</feature>
<organism evidence="2 3">
    <name type="scientific">Helianthus annuus</name>
    <name type="common">Common sunflower</name>
    <dbReference type="NCBI Taxonomy" id="4232"/>
    <lineage>
        <taxon>Eukaryota</taxon>
        <taxon>Viridiplantae</taxon>
        <taxon>Streptophyta</taxon>
        <taxon>Embryophyta</taxon>
        <taxon>Tracheophyta</taxon>
        <taxon>Spermatophyta</taxon>
        <taxon>Magnoliopsida</taxon>
        <taxon>eudicotyledons</taxon>
        <taxon>Gunneridae</taxon>
        <taxon>Pentapetalae</taxon>
        <taxon>asterids</taxon>
        <taxon>campanulids</taxon>
        <taxon>Asterales</taxon>
        <taxon>Asteraceae</taxon>
        <taxon>Asteroideae</taxon>
        <taxon>Heliantheae alliance</taxon>
        <taxon>Heliantheae</taxon>
        <taxon>Helianthus</taxon>
    </lineage>
</organism>
<proteinExistence type="predicted"/>
<accession>A0A9K3DMI4</accession>
<sequence length="71" mass="7960">MTYIESLQCLLNLGRLNLSLLKLYNRSQLSRSFASPAPQPAQRPPLDPSRRSQLSRSFASPKEGKSLEAED</sequence>
<reference evidence="2" key="2">
    <citation type="submission" date="2020-06" db="EMBL/GenBank/DDBJ databases">
        <title>Helianthus annuus Genome sequencing and assembly Release 2.</title>
        <authorList>
            <person name="Gouzy J."/>
            <person name="Langlade N."/>
            <person name="Munos S."/>
        </authorList>
    </citation>
    <scope>NUCLEOTIDE SEQUENCE</scope>
    <source>
        <tissue evidence="2">Leaves</tissue>
    </source>
</reference>
<evidence type="ECO:0000313" key="2">
    <source>
        <dbReference type="EMBL" id="KAF5756968.1"/>
    </source>
</evidence>
<protein>
    <submittedName>
        <fullName evidence="2">Uncharacterized protein</fullName>
    </submittedName>
</protein>
<dbReference type="Proteomes" id="UP000215914">
    <property type="component" value="Unassembled WGS sequence"/>
</dbReference>
<dbReference type="EMBL" id="MNCJ02000332">
    <property type="protein sequence ID" value="KAF5756968.1"/>
    <property type="molecule type" value="Genomic_DNA"/>
</dbReference>
<keyword evidence="3" id="KW-1185">Reference proteome</keyword>
<evidence type="ECO:0000313" key="3">
    <source>
        <dbReference type="Proteomes" id="UP000215914"/>
    </source>
</evidence>
<dbReference type="AlphaFoldDB" id="A0A9K3DMI4"/>
<evidence type="ECO:0000256" key="1">
    <source>
        <dbReference type="SAM" id="MobiDB-lite"/>
    </source>
</evidence>
<comment type="caution">
    <text evidence="2">The sequence shown here is derived from an EMBL/GenBank/DDBJ whole genome shotgun (WGS) entry which is preliminary data.</text>
</comment>
<dbReference type="Gramene" id="mRNA:HanXRQr2_Chr17g0821151">
    <property type="protein sequence ID" value="mRNA:HanXRQr2_Chr17g0821151"/>
    <property type="gene ID" value="HanXRQr2_Chr17g0821151"/>
</dbReference>
<gene>
    <name evidence="2" type="ORF">HanXRQr2_Chr17g0821151</name>
</gene>
<reference evidence="2" key="1">
    <citation type="journal article" date="2017" name="Nature">
        <title>The sunflower genome provides insights into oil metabolism, flowering and Asterid evolution.</title>
        <authorList>
            <person name="Badouin H."/>
            <person name="Gouzy J."/>
            <person name="Grassa C.J."/>
            <person name="Murat F."/>
            <person name="Staton S.E."/>
            <person name="Cottret L."/>
            <person name="Lelandais-Briere C."/>
            <person name="Owens G.L."/>
            <person name="Carrere S."/>
            <person name="Mayjonade B."/>
            <person name="Legrand L."/>
            <person name="Gill N."/>
            <person name="Kane N.C."/>
            <person name="Bowers J.E."/>
            <person name="Hubner S."/>
            <person name="Bellec A."/>
            <person name="Berard A."/>
            <person name="Berges H."/>
            <person name="Blanchet N."/>
            <person name="Boniface M.C."/>
            <person name="Brunel D."/>
            <person name="Catrice O."/>
            <person name="Chaidir N."/>
            <person name="Claudel C."/>
            <person name="Donnadieu C."/>
            <person name="Faraut T."/>
            <person name="Fievet G."/>
            <person name="Helmstetter N."/>
            <person name="King M."/>
            <person name="Knapp S.J."/>
            <person name="Lai Z."/>
            <person name="Le Paslier M.C."/>
            <person name="Lippi Y."/>
            <person name="Lorenzon L."/>
            <person name="Mandel J.R."/>
            <person name="Marage G."/>
            <person name="Marchand G."/>
            <person name="Marquand E."/>
            <person name="Bret-Mestries E."/>
            <person name="Morien E."/>
            <person name="Nambeesan S."/>
            <person name="Nguyen T."/>
            <person name="Pegot-Espagnet P."/>
            <person name="Pouilly N."/>
            <person name="Raftis F."/>
            <person name="Sallet E."/>
            <person name="Schiex T."/>
            <person name="Thomas J."/>
            <person name="Vandecasteele C."/>
            <person name="Vares D."/>
            <person name="Vear F."/>
            <person name="Vautrin S."/>
            <person name="Crespi M."/>
            <person name="Mangin B."/>
            <person name="Burke J.M."/>
            <person name="Salse J."/>
            <person name="Munos S."/>
            <person name="Vincourt P."/>
            <person name="Rieseberg L.H."/>
            <person name="Langlade N.B."/>
        </authorList>
    </citation>
    <scope>NUCLEOTIDE SEQUENCE</scope>
    <source>
        <tissue evidence="2">Leaves</tissue>
    </source>
</reference>
<name>A0A9K3DMI4_HELAN</name>
<feature type="compositionally biased region" description="Basic and acidic residues" evidence="1">
    <location>
        <begin position="62"/>
        <end position="71"/>
    </location>
</feature>